<gene>
    <name evidence="2" type="ORF">An01g13500</name>
</gene>
<feature type="transmembrane region" description="Helical" evidence="1">
    <location>
        <begin position="101"/>
        <end position="119"/>
    </location>
</feature>
<sequence length="211" mass="23847">MPAGSCQVYGSVSGEDINSYPKYTGSPLLLFLADLWLFLRNIFYLPCIFLPLTPWSCGSLDELYPSLANIFDICLHCVLFVLQLVFLASLPLFIWLPFGVYVLYILTALALNTLICYALNRGIPADGLRSTEDDFSRRWNRHEDEYWIFLNGICVGLVFIAFYFASTRLTESGGTGCRITSIAYRGHSTVQLLVSTIKRRLPRACCIEISR</sequence>
<dbReference type="AlphaFoldDB" id="A0AAJ8E1F2"/>
<keyword evidence="1" id="KW-0472">Membrane</keyword>
<reference evidence="2" key="1">
    <citation type="submission" date="2025-02" db="EMBL/GenBank/DDBJ databases">
        <authorList>
            <consortium name="NCBI Genome Project"/>
        </authorList>
    </citation>
    <scope>NUCLEOTIDE SEQUENCE</scope>
</reference>
<dbReference type="PANTHER" id="PTHR42044:SF2">
    <property type="entry name" value="DUF676 DOMAIN-CONTAINING PROTEIN"/>
    <property type="match status" value="1"/>
</dbReference>
<keyword evidence="1" id="KW-1133">Transmembrane helix</keyword>
<dbReference type="GeneID" id="4978000"/>
<evidence type="ECO:0000313" key="2">
    <source>
        <dbReference type="RefSeq" id="XP_059603364.1"/>
    </source>
</evidence>
<protein>
    <submittedName>
        <fullName evidence="2">Uncharacterized protein</fullName>
    </submittedName>
</protein>
<feature type="transmembrane region" description="Helical" evidence="1">
    <location>
        <begin position="146"/>
        <end position="165"/>
    </location>
</feature>
<proteinExistence type="predicted"/>
<organism evidence="2">
    <name type="scientific">Aspergillus niger</name>
    <dbReference type="NCBI Taxonomy" id="5061"/>
    <lineage>
        <taxon>Eukaryota</taxon>
        <taxon>Fungi</taxon>
        <taxon>Dikarya</taxon>
        <taxon>Ascomycota</taxon>
        <taxon>Pezizomycotina</taxon>
        <taxon>Eurotiomycetes</taxon>
        <taxon>Eurotiomycetidae</taxon>
        <taxon>Eurotiales</taxon>
        <taxon>Aspergillaceae</taxon>
        <taxon>Aspergillus</taxon>
        <taxon>Aspergillus subgen. Circumdati</taxon>
    </lineage>
</organism>
<feature type="transmembrane region" description="Helical" evidence="1">
    <location>
        <begin position="28"/>
        <end position="52"/>
    </location>
</feature>
<evidence type="ECO:0000256" key="1">
    <source>
        <dbReference type="SAM" id="Phobius"/>
    </source>
</evidence>
<name>A0AAJ8E1F2_ASPNG</name>
<dbReference type="PANTHER" id="PTHR42044">
    <property type="entry name" value="DUF676 DOMAIN-CONTAINING PROTEIN-RELATED"/>
    <property type="match status" value="1"/>
</dbReference>
<keyword evidence="1" id="KW-0812">Transmembrane</keyword>
<reference evidence="2" key="2">
    <citation type="submission" date="2025-08" db="UniProtKB">
        <authorList>
            <consortium name="RefSeq"/>
        </authorList>
    </citation>
    <scope>IDENTIFICATION</scope>
</reference>
<dbReference type="RefSeq" id="XP_059603364.1">
    <property type="nucleotide sequence ID" value="XM_059745311.1"/>
</dbReference>
<dbReference type="KEGG" id="ang:An01g13500"/>
<dbReference type="VEuPathDB" id="FungiDB:An01g13500"/>
<feature type="transmembrane region" description="Helical" evidence="1">
    <location>
        <begin position="73"/>
        <end position="95"/>
    </location>
</feature>
<accession>A0AAJ8E1F2</accession>